<dbReference type="EMBL" id="BPRB01000006">
    <property type="protein sequence ID" value="GJE58028.1"/>
    <property type="molecule type" value="Genomic_DNA"/>
</dbReference>
<dbReference type="Gene3D" id="3.40.50.1220">
    <property type="entry name" value="TPP-binding domain"/>
    <property type="match status" value="1"/>
</dbReference>
<accession>A0ABQ4TVK9</accession>
<evidence type="ECO:0000259" key="4">
    <source>
        <dbReference type="Pfam" id="PF02775"/>
    </source>
</evidence>
<evidence type="ECO:0000259" key="5">
    <source>
        <dbReference type="Pfam" id="PF02776"/>
    </source>
</evidence>
<dbReference type="InterPro" id="IPR045229">
    <property type="entry name" value="TPP_enz"/>
</dbReference>
<reference evidence="6" key="2">
    <citation type="submission" date="2021-08" db="EMBL/GenBank/DDBJ databases">
        <authorList>
            <person name="Tani A."/>
            <person name="Ola A."/>
            <person name="Ogura Y."/>
            <person name="Katsura K."/>
            <person name="Hayashi T."/>
        </authorList>
    </citation>
    <scope>NUCLEOTIDE SEQUENCE</scope>
    <source>
        <strain evidence="6">DSM 23632</strain>
    </source>
</reference>
<evidence type="ECO:0000256" key="2">
    <source>
        <dbReference type="ARBA" id="ARBA00007812"/>
    </source>
</evidence>
<organism evidence="6 7">
    <name type="scientific">Methylobacterium trifolii</name>
    <dbReference type="NCBI Taxonomy" id="1003092"/>
    <lineage>
        <taxon>Bacteria</taxon>
        <taxon>Pseudomonadati</taxon>
        <taxon>Pseudomonadota</taxon>
        <taxon>Alphaproteobacteria</taxon>
        <taxon>Hyphomicrobiales</taxon>
        <taxon>Methylobacteriaceae</taxon>
        <taxon>Methylobacterium</taxon>
    </lineage>
</organism>
<dbReference type="PANTHER" id="PTHR18968:SF166">
    <property type="entry name" value="2-HYDROXYACYL-COA LYASE 2"/>
    <property type="match status" value="1"/>
</dbReference>
<dbReference type="CDD" id="cd07035">
    <property type="entry name" value="TPP_PYR_POX_like"/>
    <property type="match status" value="1"/>
</dbReference>
<keyword evidence="7" id="KW-1185">Reference proteome</keyword>
<dbReference type="Pfam" id="PF02776">
    <property type="entry name" value="TPP_enzyme_N"/>
    <property type="match status" value="1"/>
</dbReference>
<comment type="caution">
    <text evidence="6">The sequence shown here is derived from an EMBL/GenBank/DDBJ whole genome shotgun (WGS) entry which is preliminary data.</text>
</comment>
<dbReference type="SUPFAM" id="SSF52467">
    <property type="entry name" value="DHS-like NAD/FAD-binding domain"/>
    <property type="match status" value="1"/>
</dbReference>
<feature type="domain" description="Thiamine pyrophosphate enzyme N-terminal TPP-binding" evidence="5">
    <location>
        <begin position="5"/>
        <end position="119"/>
    </location>
</feature>
<dbReference type="PANTHER" id="PTHR18968">
    <property type="entry name" value="THIAMINE PYROPHOSPHATE ENZYMES"/>
    <property type="match status" value="1"/>
</dbReference>
<dbReference type="Pfam" id="PF02775">
    <property type="entry name" value="TPP_enzyme_C"/>
    <property type="match status" value="1"/>
</dbReference>
<evidence type="ECO:0000256" key="3">
    <source>
        <dbReference type="ARBA" id="ARBA00023052"/>
    </source>
</evidence>
<reference evidence="6" key="1">
    <citation type="journal article" date="2021" name="Front. Microbiol.">
        <title>Comprehensive Comparative Genomics and Phenotyping of Methylobacterium Species.</title>
        <authorList>
            <person name="Alessa O."/>
            <person name="Ogura Y."/>
            <person name="Fujitani Y."/>
            <person name="Takami H."/>
            <person name="Hayashi T."/>
            <person name="Sahin N."/>
            <person name="Tani A."/>
        </authorList>
    </citation>
    <scope>NUCLEOTIDE SEQUENCE</scope>
    <source>
        <strain evidence="6">DSM 23632</strain>
    </source>
</reference>
<proteinExistence type="inferred from homology"/>
<comment type="cofactor">
    <cofactor evidence="1">
        <name>thiamine diphosphate</name>
        <dbReference type="ChEBI" id="CHEBI:58937"/>
    </cofactor>
</comment>
<evidence type="ECO:0000313" key="6">
    <source>
        <dbReference type="EMBL" id="GJE58028.1"/>
    </source>
</evidence>
<feature type="domain" description="Thiamine pyrophosphate enzyme TPP-binding" evidence="4">
    <location>
        <begin position="382"/>
        <end position="525"/>
    </location>
</feature>
<comment type="similarity">
    <text evidence="2">Belongs to the TPP enzyme family.</text>
</comment>
<dbReference type="RefSeq" id="WP_238180667.1">
    <property type="nucleotide sequence ID" value="NZ_BPRB01000006.1"/>
</dbReference>
<dbReference type="InterPro" id="IPR029061">
    <property type="entry name" value="THDP-binding"/>
</dbReference>
<name>A0ABQ4TVK9_9HYPH</name>
<dbReference type="InterPro" id="IPR012001">
    <property type="entry name" value="Thiamin_PyroP_enz_TPP-bd_dom"/>
</dbReference>
<dbReference type="SUPFAM" id="SSF52518">
    <property type="entry name" value="Thiamin diphosphate-binding fold (THDP-binding)"/>
    <property type="match status" value="2"/>
</dbReference>
<sequence>MSSLRGADIVAKSLERLGVTRLFTLSGNHVMPVFDALLATGIAIVHVRQEAACVHMADAWGRLTGEVGVALVTGGQGHSNGAAALFTALAAESPVLLLSGHAGLAERGRGAFQEMAQAEIARPMTKASWTAASVATLGADITAAMRIAREGRPGPVHLSLPVDLLEQAVPAGTVLLPAPDAARIRVRAPEPDLVDALVARLGEAERPLILCGPALCDGPGQAAMAACERASGIPVIGMESPRGLNDPSLGSFAEVLARADLVALVGKPLDFTLKFGDAPALAPDCRLVIVDPDAGLIARAALGRLAASGIADPRPMLAALTQRLASAGTPWRGQVREALAYAPPEWETARGPEGRVHPIELCRAVDRFLAGHPGATLVCDGGEIGQWPQALIRAERRLINGVSGTIGASLPFAIAAKALNPGAPVVAILGDGTFGFHMAEFDTALRYDLPIIAVVGNDARWNAEYQIQLRSYGAERARHCDLLPSRYDRVAEALGGFGALVTSADALPGALEAAQASGLPACINVMIEGVPAPVIRRPSPR</sequence>
<dbReference type="InterPro" id="IPR011766">
    <property type="entry name" value="TPP_enzyme_TPP-bd"/>
</dbReference>
<keyword evidence="3" id="KW-0786">Thiamine pyrophosphate</keyword>
<protein>
    <submittedName>
        <fullName evidence="6">Acetolactate synthase large subunit IlvG</fullName>
    </submittedName>
</protein>
<dbReference type="Gene3D" id="3.40.50.970">
    <property type="match status" value="2"/>
</dbReference>
<evidence type="ECO:0000313" key="7">
    <source>
        <dbReference type="Proteomes" id="UP001055057"/>
    </source>
</evidence>
<evidence type="ECO:0000256" key="1">
    <source>
        <dbReference type="ARBA" id="ARBA00001964"/>
    </source>
</evidence>
<dbReference type="InterPro" id="IPR029035">
    <property type="entry name" value="DHS-like_NAD/FAD-binding_dom"/>
</dbReference>
<gene>
    <name evidence="6" type="primary">ilvG_1</name>
    <name evidence="6" type="ORF">MPOCJGCO_0105</name>
</gene>
<dbReference type="Proteomes" id="UP001055057">
    <property type="component" value="Unassembled WGS sequence"/>
</dbReference>
<dbReference type="CDD" id="cd02004">
    <property type="entry name" value="TPP_BZL_OCoD_HPCL"/>
    <property type="match status" value="1"/>
</dbReference>